<comment type="similarity">
    <text evidence="4">Belongs to the YigI thioesterase family.</text>
</comment>
<organism evidence="9 10">
    <name type="scientific">Ferrovibrio terrae</name>
    <dbReference type="NCBI Taxonomy" id="2594003"/>
    <lineage>
        <taxon>Bacteria</taxon>
        <taxon>Pseudomonadati</taxon>
        <taxon>Pseudomonadota</taxon>
        <taxon>Alphaproteobacteria</taxon>
        <taxon>Rhodospirillales</taxon>
        <taxon>Rhodospirillaceae</taxon>
        <taxon>Ferrovibrio</taxon>
    </lineage>
</organism>
<dbReference type="GO" id="GO:0047617">
    <property type="term" value="F:fatty acyl-CoA hydrolase activity"/>
    <property type="evidence" value="ECO:0007669"/>
    <property type="project" value="UniProtKB-EC"/>
</dbReference>
<dbReference type="InterPro" id="IPR029069">
    <property type="entry name" value="HotDog_dom_sf"/>
</dbReference>
<keyword evidence="1" id="KW-0378">Hydrolase</keyword>
<dbReference type="EC" id="3.1.2.20" evidence="5"/>
<protein>
    <recommendedName>
        <fullName evidence="6">Medium/long-chain acyl-CoA thioesterase YigI</fullName>
        <ecNumber evidence="5">3.1.2.20</ecNumber>
    </recommendedName>
</protein>
<dbReference type="EMBL" id="CP041636">
    <property type="protein sequence ID" value="QDO99780.1"/>
    <property type="molecule type" value="Genomic_DNA"/>
</dbReference>
<dbReference type="Gene3D" id="3.10.129.10">
    <property type="entry name" value="Hotdog Thioesterase"/>
    <property type="match status" value="1"/>
</dbReference>
<feature type="domain" description="Thioesterase" evidence="8">
    <location>
        <begin position="60"/>
        <end position="135"/>
    </location>
</feature>
<dbReference type="Proteomes" id="UP000317496">
    <property type="component" value="Chromosome"/>
</dbReference>
<dbReference type="Pfam" id="PF03061">
    <property type="entry name" value="4HBT"/>
    <property type="match status" value="1"/>
</dbReference>
<keyword evidence="10" id="KW-1185">Reference proteome</keyword>
<comment type="catalytic activity">
    <reaction evidence="3">
        <text>a long-chain fatty acyl-CoA + H2O = a long-chain fatty acid + CoA + H(+)</text>
        <dbReference type="Rhea" id="RHEA:67680"/>
        <dbReference type="ChEBI" id="CHEBI:15377"/>
        <dbReference type="ChEBI" id="CHEBI:15378"/>
        <dbReference type="ChEBI" id="CHEBI:57287"/>
        <dbReference type="ChEBI" id="CHEBI:57560"/>
        <dbReference type="ChEBI" id="CHEBI:83139"/>
    </reaction>
</comment>
<dbReference type="InterPro" id="IPR006683">
    <property type="entry name" value="Thioestr_dom"/>
</dbReference>
<dbReference type="KEGG" id="fer:FNB15_15275"/>
<dbReference type="PANTHER" id="PTHR43240">
    <property type="entry name" value="1,4-DIHYDROXY-2-NAPHTHOYL-COA THIOESTERASE 1"/>
    <property type="match status" value="1"/>
</dbReference>
<evidence type="ECO:0000256" key="5">
    <source>
        <dbReference type="ARBA" id="ARBA00038894"/>
    </source>
</evidence>
<dbReference type="CDD" id="cd03443">
    <property type="entry name" value="PaaI_thioesterase"/>
    <property type="match status" value="1"/>
</dbReference>
<accession>A0A516H7P9</accession>
<reference evidence="9 10" key="1">
    <citation type="submission" date="2019-07" db="EMBL/GenBank/DDBJ databases">
        <title>Genome sequencing for Ferrovibrio sp. K5.</title>
        <authorList>
            <person name="Park S.-J."/>
        </authorList>
    </citation>
    <scope>NUCLEOTIDE SEQUENCE [LARGE SCALE GENOMIC DNA]</scope>
    <source>
        <strain evidence="9 10">K5</strain>
    </source>
</reference>
<evidence type="ECO:0000256" key="3">
    <source>
        <dbReference type="ARBA" id="ARBA00036002"/>
    </source>
</evidence>
<gene>
    <name evidence="9" type="ORF">FNB15_15275</name>
</gene>
<comment type="catalytic activity">
    <reaction evidence="7">
        <text>a medium-chain fatty acyl-CoA + H2O = a medium-chain fatty acid + CoA + H(+)</text>
        <dbReference type="Rhea" id="RHEA:68184"/>
        <dbReference type="ChEBI" id="CHEBI:15377"/>
        <dbReference type="ChEBI" id="CHEBI:15378"/>
        <dbReference type="ChEBI" id="CHEBI:57287"/>
        <dbReference type="ChEBI" id="CHEBI:59558"/>
        <dbReference type="ChEBI" id="CHEBI:90546"/>
    </reaction>
</comment>
<dbReference type="PANTHER" id="PTHR43240:SF20">
    <property type="entry name" value="MEDIUM_LONG-CHAIN ACYL-COA THIOESTERASE YIGI"/>
    <property type="match status" value="1"/>
</dbReference>
<evidence type="ECO:0000256" key="2">
    <source>
        <dbReference type="ARBA" id="ARBA00035880"/>
    </source>
</evidence>
<evidence type="ECO:0000256" key="6">
    <source>
        <dbReference type="ARBA" id="ARBA00040062"/>
    </source>
</evidence>
<evidence type="ECO:0000256" key="4">
    <source>
        <dbReference type="ARBA" id="ARBA00038381"/>
    </source>
</evidence>
<evidence type="ECO:0000313" key="9">
    <source>
        <dbReference type="EMBL" id="QDO99780.1"/>
    </source>
</evidence>
<evidence type="ECO:0000313" key="10">
    <source>
        <dbReference type="Proteomes" id="UP000317496"/>
    </source>
</evidence>
<dbReference type="OrthoDB" id="9806185at2"/>
<dbReference type="SUPFAM" id="SSF54637">
    <property type="entry name" value="Thioesterase/thiol ester dehydrase-isomerase"/>
    <property type="match status" value="1"/>
</dbReference>
<name>A0A516H7P9_9PROT</name>
<dbReference type="AlphaFoldDB" id="A0A516H7P9"/>
<sequence length="161" mass="17154">MPTNIGTGEFKPADAGFEARVRDSFNRQPAMHLIGAVLATVKPGLCEVEMPRKPDVTQQHGFVHGGIVGMIADSAAGYAAYSLFPADATVLTVEYKMNLMAPADGDRMLARAQVTRHGRTLTIVAFDVFAEKSGKMLHCATGLATMMCMLGRPDAPRTAAS</sequence>
<proteinExistence type="inferred from homology"/>
<evidence type="ECO:0000256" key="1">
    <source>
        <dbReference type="ARBA" id="ARBA00022801"/>
    </source>
</evidence>
<evidence type="ECO:0000259" key="8">
    <source>
        <dbReference type="Pfam" id="PF03061"/>
    </source>
</evidence>
<comment type="catalytic activity">
    <reaction evidence="2">
        <text>a fatty acyl-CoA + H2O = a fatty acid + CoA + H(+)</text>
        <dbReference type="Rhea" id="RHEA:16781"/>
        <dbReference type="ChEBI" id="CHEBI:15377"/>
        <dbReference type="ChEBI" id="CHEBI:15378"/>
        <dbReference type="ChEBI" id="CHEBI:28868"/>
        <dbReference type="ChEBI" id="CHEBI:57287"/>
        <dbReference type="ChEBI" id="CHEBI:77636"/>
        <dbReference type="EC" id="3.1.2.20"/>
    </reaction>
</comment>
<dbReference type="InterPro" id="IPR003736">
    <property type="entry name" value="PAAI_dom"/>
</dbReference>
<evidence type="ECO:0000256" key="7">
    <source>
        <dbReference type="ARBA" id="ARBA00048062"/>
    </source>
</evidence>
<dbReference type="NCBIfam" id="TIGR00369">
    <property type="entry name" value="unchar_dom_1"/>
    <property type="match status" value="1"/>
</dbReference>